<feature type="compositionally biased region" description="Basic residues" evidence="1">
    <location>
        <begin position="50"/>
        <end position="65"/>
    </location>
</feature>
<reference evidence="2" key="1">
    <citation type="journal article" date="2016" name="Nat. Genet.">
        <title>A high-quality carrot genome assembly provides new insights into carotenoid accumulation and asterid genome evolution.</title>
        <authorList>
            <person name="Iorizzo M."/>
            <person name="Ellison S."/>
            <person name="Senalik D."/>
            <person name="Zeng P."/>
            <person name="Satapoomin P."/>
            <person name="Huang J."/>
            <person name="Bowman M."/>
            <person name="Iovene M."/>
            <person name="Sanseverino W."/>
            <person name="Cavagnaro P."/>
            <person name="Yildiz M."/>
            <person name="Macko-Podgorni A."/>
            <person name="Moranska E."/>
            <person name="Grzebelus E."/>
            <person name="Grzebelus D."/>
            <person name="Ashrafi H."/>
            <person name="Zheng Z."/>
            <person name="Cheng S."/>
            <person name="Spooner D."/>
            <person name="Van Deynze A."/>
            <person name="Simon P."/>
        </authorList>
    </citation>
    <scope>NUCLEOTIDE SEQUENCE</scope>
    <source>
        <tissue evidence="2">Leaf</tissue>
    </source>
</reference>
<dbReference type="KEGG" id="dcr:108225952"/>
<organism evidence="2 3">
    <name type="scientific">Daucus carota subsp. sativus</name>
    <name type="common">Carrot</name>
    <dbReference type="NCBI Taxonomy" id="79200"/>
    <lineage>
        <taxon>Eukaryota</taxon>
        <taxon>Viridiplantae</taxon>
        <taxon>Streptophyta</taxon>
        <taxon>Embryophyta</taxon>
        <taxon>Tracheophyta</taxon>
        <taxon>Spermatophyta</taxon>
        <taxon>Magnoliopsida</taxon>
        <taxon>eudicotyledons</taxon>
        <taxon>Gunneridae</taxon>
        <taxon>Pentapetalae</taxon>
        <taxon>asterids</taxon>
        <taxon>campanulids</taxon>
        <taxon>Apiales</taxon>
        <taxon>Apiaceae</taxon>
        <taxon>Apioideae</taxon>
        <taxon>Scandiceae</taxon>
        <taxon>Daucinae</taxon>
        <taxon>Daucus</taxon>
        <taxon>Daucus sect. Daucus</taxon>
    </lineage>
</organism>
<keyword evidence="3" id="KW-1185">Reference proteome</keyword>
<evidence type="ECO:0000313" key="2">
    <source>
        <dbReference type="EMBL" id="WOH04262.1"/>
    </source>
</evidence>
<feature type="region of interest" description="Disordered" evidence="1">
    <location>
        <begin position="1"/>
        <end position="65"/>
    </location>
</feature>
<feature type="compositionally biased region" description="Basic residues" evidence="1">
    <location>
        <begin position="1"/>
        <end position="11"/>
    </location>
</feature>
<accession>A0AAF0XC02</accession>
<name>A0AAF0XC02_DAUCS</name>
<dbReference type="EMBL" id="CP093348">
    <property type="protein sequence ID" value="WOH04262.1"/>
    <property type="molecule type" value="Genomic_DNA"/>
</dbReference>
<gene>
    <name evidence="2" type="ORF">DCAR_0623671</name>
</gene>
<proteinExistence type="predicted"/>
<dbReference type="PANTHER" id="PTHR36385">
    <property type="entry name" value="OS07G0562900 PROTEIN"/>
    <property type="match status" value="1"/>
</dbReference>
<evidence type="ECO:0000313" key="3">
    <source>
        <dbReference type="Proteomes" id="UP000077755"/>
    </source>
</evidence>
<dbReference type="AlphaFoldDB" id="A0AAF0XC02"/>
<dbReference type="Proteomes" id="UP000077755">
    <property type="component" value="Chromosome 6"/>
</dbReference>
<reference evidence="2" key="2">
    <citation type="submission" date="2022-03" db="EMBL/GenBank/DDBJ databases">
        <title>Draft title - Genomic analysis of global carrot germplasm unveils the trajectory of domestication and the origin of high carotenoid orange carrot.</title>
        <authorList>
            <person name="Iorizzo M."/>
            <person name="Ellison S."/>
            <person name="Senalik D."/>
            <person name="Macko-Podgorni A."/>
            <person name="Grzebelus D."/>
            <person name="Bostan H."/>
            <person name="Rolling W."/>
            <person name="Curaba J."/>
            <person name="Simon P."/>
        </authorList>
    </citation>
    <scope>NUCLEOTIDE SEQUENCE</scope>
    <source>
        <tissue evidence="2">Leaf</tissue>
    </source>
</reference>
<sequence>MAKNRCKKNKKYGPTSMDITTPDALEDVPQAMDTSETVVDDETHNDSIRKVKKRVQMKRKQKVRKMKAIARAVAKTERKATKILNKESKKLRTQSAKKLYD</sequence>
<protein>
    <submittedName>
        <fullName evidence="2">Uncharacterized protein</fullName>
    </submittedName>
</protein>
<evidence type="ECO:0000256" key="1">
    <source>
        <dbReference type="SAM" id="MobiDB-lite"/>
    </source>
</evidence>
<dbReference type="PANTHER" id="PTHR36385:SF1">
    <property type="entry name" value="OS07G0562900 PROTEIN"/>
    <property type="match status" value="1"/>
</dbReference>